<accession>A0A073HYM8</accession>
<protein>
    <submittedName>
        <fullName evidence="1">Uncharacterized protein</fullName>
    </submittedName>
</protein>
<gene>
    <name evidence="1" type="ORF">OXYTRIMIC_414</name>
</gene>
<dbReference type="AlphaFoldDB" id="A0A073HYM8"/>
<organism evidence="1 2">
    <name type="scientific">Oxytricha trifallax</name>
    <dbReference type="NCBI Taxonomy" id="1172189"/>
    <lineage>
        <taxon>Eukaryota</taxon>
        <taxon>Sar</taxon>
        <taxon>Alveolata</taxon>
        <taxon>Ciliophora</taxon>
        <taxon>Intramacronucleata</taxon>
        <taxon>Spirotrichea</taxon>
        <taxon>Stichotrichia</taxon>
        <taxon>Sporadotrichida</taxon>
        <taxon>Oxytrichidae</taxon>
        <taxon>Oxytrichinae</taxon>
        <taxon>Oxytricha</taxon>
    </lineage>
</organism>
<keyword evidence="2" id="KW-1185">Reference proteome</keyword>
<dbReference type="EMBL" id="ARYC01018064">
    <property type="protein sequence ID" value="KEJ82504.1"/>
    <property type="molecule type" value="Genomic_DNA"/>
</dbReference>
<sequence length="487" mass="55972">MGFPIENSGSTKRETLRTIMKSFNSCPESAQEYQENWRTNRQQQFYQTDFRPESESALQDSRTVHNQSHRQILDDEATLNITQLVSWRLSDPDQVVLSSHSANSLSMTKQHFFQYHHQSNNPVSFRFIDSKSMVVRSIKQQAGLDTMIGLSAIRELAIMSLDYLDSASTKRLQYGEFATQGGSPLSFGVDIISQQPLDQNNLRNGIEDYMKSKINTTQMLALKRRAPDYLKLLNESLTTKIMNLYMQGYQTKCIAHILGIKEKLVKKTLRKKSQHSERTTYNRNATKLNQLSDTTKQKMAEILRGSGSIITSKYIQEELKRQLGLKVSKYHIIKYLVRDLGLTYHRVYQITSNHNASISKLARQLAAAEYIRALYYSTKHRQSKLFLGPAGNYHPLNSFQENEQSIYYSCSMQQWRIAVYCEQWDHQQLDIHQFLDFIGEAPEQARPLVVNQLPDYCGQCALPQKFRSIRGSKEDGFASSLSGALLV</sequence>
<evidence type="ECO:0000313" key="1">
    <source>
        <dbReference type="EMBL" id="KEJ82504.1"/>
    </source>
</evidence>
<evidence type="ECO:0000313" key="2">
    <source>
        <dbReference type="Proteomes" id="UP000053232"/>
    </source>
</evidence>
<comment type="caution">
    <text evidence="1">The sequence shown here is derived from an EMBL/GenBank/DDBJ whole genome shotgun (WGS) entry which is preliminary data.</text>
</comment>
<reference evidence="2" key="1">
    <citation type="journal article" date="2014" name="Cell">
        <title>The Architecture of a Scrambled Genome Reveals Massive Levels of Genomic Rearrangement during Development.</title>
        <authorList>
            <person name="Chen X."/>
            <person name="Bracht J.R."/>
            <person name="Goldman A.D."/>
            <person name="Dolzhenko E."/>
            <person name="Clay D.M."/>
            <person name="Swart E.C."/>
            <person name="Perlman D.H."/>
            <person name="Doak T.G."/>
            <person name="Stuart A."/>
            <person name="Amemiya C.T."/>
            <person name="Sebra R.P."/>
            <person name="Landweber L.F."/>
        </authorList>
    </citation>
    <scope>NUCLEOTIDE SEQUENCE [LARGE SCALE GENOMIC DNA]</scope>
    <source>
        <strain evidence="2">JRB310</strain>
    </source>
</reference>
<proteinExistence type="predicted"/>
<dbReference type="Proteomes" id="UP000053232">
    <property type="component" value="Unassembled WGS sequence"/>
</dbReference>
<name>A0A073HYM8_9SPIT</name>